<dbReference type="GO" id="GO:0045165">
    <property type="term" value="P:cell fate commitment"/>
    <property type="evidence" value="ECO:0007669"/>
    <property type="project" value="TreeGrafter"/>
</dbReference>
<dbReference type="EMBL" id="JAACXV010000004">
    <property type="protein sequence ID" value="KAF7287581.1"/>
    <property type="molecule type" value="Genomic_DNA"/>
</dbReference>
<feature type="region of interest" description="Disordered" evidence="10">
    <location>
        <begin position="521"/>
        <end position="547"/>
    </location>
</feature>
<feature type="compositionally biased region" description="Acidic residues" evidence="10">
    <location>
        <begin position="531"/>
        <end position="547"/>
    </location>
</feature>
<evidence type="ECO:0000256" key="1">
    <source>
        <dbReference type="ARBA" id="ARBA00004123"/>
    </source>
</evidence>
<keyword evidence="2" id="KW-0479">Metal-binding</keyword>
<evidence type="ECO:0000256" key="2">
    <source>
        <dbReference type="ARBA" id="ARBA00022723"/>
    </source>
</evidence>
<dbReference type="Gene3D" id="3.30.50.10">
    <property type="entry name" value="Erythroid Transcription Factor GATA-1, subunit A"/>
    <property type="match status" value="2"/>
</dbReference>
<dbReference type="PRINTS" id="PR00619">
    <property type="entry name" value="GATAZNFINGER"/>
</dbReference>
<feature type="compositionally biased region" description="Low complexity" evidence="10">
    <location>
        <begin position="448"/>
        <end position="460"/>
    </location>
</feature>
<evidence type="ECO:0000256" key="10">
    <source>
        <dbReference type="SAM" id="MobiDB-lite"/>
    </source>
</evidence>
<feature type="compositionally biased region" description="Basic and acidic residues" evidence="10">
    <location>
        <begin position="1"/>
        <end position="10"/>
    </location>
</feature>
<dbReference type="InterPro" id="IPR000679">
    <property type="entry name" value="Znf_GATA"/>
</dbReference>
<dbReference type="GO" id="GO:0000122">
    <property type="term" value="P:negative regulation of transcription by RNA polymerase II"/>
    <property type="evidence" value="ECO:0007669"/>
    <property type="project" value="TreeGrafter"/>
</dbReference>
<reference evidence="12" key="1">
    <citation type="submission" date="2020-08" db="EMBL/GenBank/DDBJ databases">
        <title>Genome sequencing and assembly of the red palm weevil Rhynchophorus ferrugineus.</title>
        <authorList>
            <person name="Dias G.B."/>
            <person name="Bergman C.M."/>
            <person name="Manee M."/>
        </authorList>
    </citation>
    <scope>NUCLEOTIDE SEQUENCE</scope>
    <source>
        <strain evidence="12">AA-2017</strain>
        <tissue evidence="12">Whole larva</tissue>
    </source>
</reference>
<proteinExistence type="predicted"/>
<dbReference type="InterPro" id="IPR013088">
    <property type="entry name" value="Znf_NHR/GATA"/>
</dbReference>
<sequence length="547" mass="60215">MDTVKADPDSPKSNQQLEKEQSSDEQKQHVRADTEPQQSADNSENAGEQIPNQDITPTVIRRNVITEAGIIEQTEERIEAKNEEVVENSVTPQEMSPQEDKTRINMTYGIIAQDGSEPSQNYGEKHYIIATGNNSEAFQVSQVHAGTFSQNELLNFPIVSEGNSVPIENNAIDGQGDYTNLETAQYQGNGQYSADGTHYLPHQYESIIYPIERTNSESPPTNGMLYRNTDPSLAPPRLMALPLAPNNSFDHSMGQLTVTPGTTNHTYQLTATGNNQTWQATTTQYQGYQGASAEISIVSQGDANGGQPLLLANWTGNNMEDGASTSASQRAPEVLVKECVNCGASVTPLWRRDGTGHYLCNACGLYNKINGVNRPPVRPTKKPQASGVRRTGVSCANCKTVNTTLWRRNNQGEPVCNACGLYFKLHGVSRPISMKKEGIQTRKRRPKNGGSNSGGASTSGLQHQQRMNSATTYYSTEIELPTDQYQLPQNISPNIYQQSYNIQRMPGQMHNIQPLQPIMTTNQSEVISLDPQDEPFEPSEEDQDETA</sequence>
<dbReference type="GO" id="GO:0005634">
    <property type="term" value="C:nucleus"/>
    <property type="evidence" value="ECO:0007669"/>
    <property type="project" value="UniProtKB-SubCell"/>
</dbReference>
<keyword evidence="4" id="KW-0862">Zinc</keyword>
<feature type="region of interest" description="Disordered" evidence="10">
    <location>
        <begin position="434"/>
        <end position="464"/>
    </location>
</feature>
<feature type="region of interest" description="Disordered" evidence="10">
    <location>
        <begin position="1"/>
        <end position="58"/>
    </location>
</feature>
<keyword evidence="7" id="KW-0804">Transcription</keyword>
<dbReference type="GO" id="GO:0000981">
    <property type="term" value="F:DNA-binding transcription factor activity, RNA polymerase II-specific"/>
    <property type="evidence" value="ECO:0007669"/>
    <property type="project" value="TreeGrafter"/>
</dbReference>
<dbReference type="PROSITE" id="PS50114">
    <property type="entry name" value="GATA_ZN_FINGER_2"/>
    <property type="match status" value="2"/>
</dbReference>
<comment type="subcellular location">
    <subcellularLocation>
        <location evidence="1">Nucleus</location>
    </subcellularLocation>
</comment>
<evidence type="ECO:0000259" key="11">
    <source>
        <dbReference type="PROSITE" id="PS50114"/>
    </source>
</evidence>
<feature type="compositionally biased region" description="Basic and acidic residues" evidence="10">
    <location>
        <begin position="17"/>
        <end position="34"/>
    </location>
</feature>
<evidence type="ECO:0000313" key="13">
    <source>
        <dbReference type="Proteomes" id="UP000625711"/>
    </source>
</evidence>
<organism evidence="12 13">
    <name type="scientific">Rhynchophorus ferrugineus</name>
    <name type="common">Red palm weevil</name>
    <name type="synonym">Curculio ferrugineus</name>
    <dbReference type="NCBI Taxonomy" id="354439"/>
    <lineage>
        <taxon>Eukaryota</taxon>
        <taxon>Metazoa</taxon>
        <taxon>Ecdysozoa</taxon>
        <taxon>Arthropoda</taxon>
        <taxon>Hexapoda</taxon>
        <taxon>Insecta</taxon>
        <taxon>Pterygota</taxon>
        <taxon>Neoptera</taxon>
        <taxon>Endopterygota</taxon>
        <taxon>Coleoptera</taxon>
        <taxon>Polyphaga</taxon>
        <taxon>Cucujiformia</taxon>
        <taxon>Curculionidae</taxon>
        <taxon>Dryophthorinae</taxon>
        <taxon>Rhynchophorus</taxon>
    </lineage>
</organism>
<dbReference type="PROSITE" id="PS00344">
    <property type="entry name" value="GATA_ZN_FINGER_1"/>
    <property type="match status" value="2"/>
</dbReference>
<dbReference type="InterPro" id="IPR039355">
    <property type="entry name" value="Transcription_factor_GATA"/>
</dbReference>
<dbReference type="SMART" id="SM00401">
    <property type="entry name" value="ZnF_GATA"/>
    <property type="match status" value="2"/>
</dbReference>
<keyword evidence="5" id="KW-0805">Transcription regulation</keyword>
<evidence type="ECO:0000256" key="4">
    <source>
        <dbReference type="ARBA" id="ARBA00022833"/>
    </source>
</evidence>
<protein>
    <recommendedName>
        <fullName evidence="11">GATA-type domain-containing protein</fullName>
    </recommendedName>
</protein>
<feature type="domain" description="GATA-type" evidence="11">
    <location>
        <begin position="337"/>
        <end position="389"/>
    </location>
</feature>
<evidence type="ECO:0000256" key="7">
    <source>
        <dbReference type="ARBA" id="ARBA00023163"/>
    </source>
</evidence>
<evidence type="ECO:0000256" key="6">
    <source>
        <dbReference type="ARBA" id="ARBA00023125"/>
    </source>
</evidence>
<dbReference type="Pfam" id="PF00320">
    <property type="entry name" value="GATA"/>
    <property type="match status" value="2"/>
</dbReference>
<comment type="caution">
    <text evidence="12">The sequence shown here is derived from an EMBL/GenBank/DDBJ whole genome shotgun (WGS) entry which is preliminary data.</text>
</comment>
<dbReference type="AlphaFoldDB" id="A0A834MLZ1"/>
<dbReference type="FunFam" id="3.30.50.10:FF:000032">
    <property type="entry name" value="Transcription factor GATA-3"/>
    <property type="match status" value="1"/>
</dbReference>
<keyword evidence="8" id="KW-0539">Nucleus</keyword>
<evidence type="ECO:0000256" key="9">
    <source>
        <dbReference type="PROSITE-ProRule" id="PRU00094"/>
    </source>
</evidence>
<dbReference type="OrthoDB" id="515401at2759"/>
<dbReference type="CDD" id="cd00202">
    <property type="entry name" value="ZnF_GATA"/>
    <property type="match status" value="2"/>
</dbReference>
<feature type="domain" description="GATA-type" evidence="11">
    <location>
        <begin position="389"/>
        <end position="442"/>
    </location>
</feature>
<evidence type="ECO:0000256" key="8">
    <source>
        <dbReference type="ARBA" id="ARBA00023242"/>
    </source>
</evidence>
<dbReference type="GO" id="GO:0045944">
    <property type="term" value="P:positive regulation of transcription by RNA polymerase II"/>
    <property type="evidence" value="ECO:0007669"/>
    <property type="project" value="TreeGrafter"/>
</dbReference>
<keyword evidence="3 9" id="KW-0863">Zinc-finger</keyword>
<dbReference type="GO" id="GO:0008270">
    <property type="term" value="F:zinc ion binding"/>
    <property type="evidence" value="ECO:0007669"/>
    <property type="project" value="UniProtKB-KW"/>
</dbReference>
<accession>A0A834MLZ1</accession>
<keyword evidence="6" id="KW-0238">DNA-binding</keyword>
<feature type="compositionally biased region" description="Polar residues" evidence="10">
    <location>
        <begin position="35"/>
        <end position="56"/>
    </location>
</feature>
<dbReference type="GO" id="GO:0000978">
    <property type="term" value="F:RNA polymerase II cis-regulatory region sequence-specific DNA binding"/>
    <property type="evidence" value="ECO:0007669"/>
    <property type="project" value="TreeGrafter"/>
</dbReference>
<evidence type="ECO:0000256" key="3">
    <source>
        <dbReference type="ARBA" id="ARBA00022771"/>
    </source>
</evidence>
<dbReference type="Proteomes" id="UP000625711">
    <property type="component" value="Unassembled WGS sequence"/>
</dbReference>
<dbReference type="PANTHER" id="PTHR10071:SF281">
    <property type="entry name" value="BOX A-BINDING FACTOR-RELATED"/>
    <property type="match status" value="1"/>
</dbReference>
<keyword evidence="13" id="KW-1185">Reference proteome</keyword>
<evidence type="ECO:0000313" key="12">
    <source>
        <dbReference type="EMBL" id="KAF7287581.1"/>
    </source>
</evidence>
<name>A0A834MLZ1_RHYFE</name>
<gene>
    <name evidence="12" type="ORF">GWI33_005940</name>
</gene>
<dbReference type="SUPFAM" id="SSF57716">
    <property type="entry name" value="Glucocorticoid receptor-like (DNA-binding domain)"/>
    <property type="match status" value="2"/>
</dbReference>
<evidence type="ECO:0000256" key="5">
    <source>
        <dbReference type="ARBA" id="ARBA00023015"/>
    </source>
</evidence>
<dbReference type="PANTHER" id="PTHR10071">
    <property type="entry name" value="TRANSCRIPTION FACTOR GATA FAMILY MEMBER"/>
    <property type="match status" value="1"/>
</dbReference>